<accession>A0ABX5V9B1</accession>
<dbReference type="EMBL" id="CP040463">
    <property type="protein sequence ID" value="QCT94549.1"/>
    <property type="molecule type" value="Genomic_DNA"/>
</dbReference>
<evidence type="ECO:0000313" key="2">
    <source>
        <dbReference type="EMBL" id="QCT94549.1"/>
    </source>
</evidence>
<dbReference type="RefSeq" id="WP_138323304.1">
    <property type="nucleotide sequence ID" value="NZ_CP040463.1"/>
</dbReference>
<proteinExistence type="predicted"/>
<keyword evidence="1" id="KW-0175">Coiled coil</keyword>
<dbReference type="Proteomes" id="UP000306825">
    <property type="component" value="Chromosome"/>
</dbReference>
<evidence type="ECO:0000256" key="1">
    <source>
        <dbReference type="SAM" id="Coils"/>
    </source>
</evidence>
<name>A0ABX5V9B1_9BACT</name>
<keyword evidence="3" id="KW-1185">Reference proteome</keyword>
<evidence type="ECO:0000313" key="3">
    <source>
        <dbReference type="Proteomes" id="UP000306825"/>
    </source>
</evidence>
<feature type="coiled-coil region" evidence="1">
    <location>
        <begin position="71"/>
        <end position="98"/>
    </location>
</feature>
<organism evidence="2 3">
    <name type="scientific">Caminibacter mediatlanticus TB-2</name>
    <dbReference type="NCBI Taxonomy" id="391592"/>
    <lineage>
        <taxon>Bacteria</taxon>
        <taxon>Pseudomonadati</taxon>
        <taxon>Campylobacterota</taxon>
        <taxon>Epsilonproteobacteria</taxon>
        <taxon>Nautiliales</taxon>
        <taxon>Nautiliaceae</taxon>
        <taxon>Caminibacter</taxon>
    </lineage>
</organism>
<protein>
    <submittedName>
        <fullName evidence="2">Uncharacterized protein</fullName>
    </submittedName>
</protein>
<gene>
    <name evidence="2" type="ORF">FE773_04960</name>
</gene>
<reference evidence="2 3" key="1">
    <citation type="submission" date="2019-05" db="EMBL/GenBank/DDBJ databases">
        <title>A comparative analysis of the Nautiliaceae.</title>
        <authorList>
            <person name="Grosche A."/>
            <person name="Smedile F."/>
            <person name="Vetriani C."/>
        </authorList>
    </citation>
    <scope>NUCLEOTIDE SEQUENCE [LARGE SCALE GENOMIC DNA]</scope>
    <source>
        <strain evidence="2 3">TB-2</strain>
    </source>
</reference>
<sequence length="351" mass="41905">MTHIEVLNLICKYRKIIDEAYRSEKKALISVPNELVEIGLFNKIGSFYYLNEAYINLVDTLLVRVDYSYVAEDFEKELKRLVELKEEYKLKKANALKELILKLINQIYQGMLNRDKKVLALIEKLENDELSSLDLLISEAKRILADVEDIMIKNEKIVEVFRALMEFSEFSEFIKDIFIDIIHLNENVDSFLKRLREFISQTEKKRKLNQKLLKISHMILEENSKIENYLKTKRFVLKQKFEYVPDSAYINYEKVKEIVGKFTKKKDVKKSIIKRDLQEVIELINIKKLIEYVKGSDDIFLSIIEYIGKIDKKLLNESVRVFVYILNHYDKKLEYKNRFNKFNVKVVKWKK</sequence>